<dbReference type="InterPro" id="IPR021228">
    <property type="entry name" value="BrxD"/>
</dbReference>
<organism evidence="2 3">
    <name type="scientific">candidate division WOR-3 bacterium JGI_Cruoil_03_51_56</name>
    <dbReference type="NCBI Taxonomy" id="1973747"/>
    <lineage>
        <taxon>Bacteria</taxon>
        <taxon>Bacteria division WOR-3</taxon>
    </lineage>
</organism>
<reference evidence="2 3" key="1">
    <citation type="submission" date="2017-07" db="EMBL/GenBank/DDBJ databases">
        <title>Recovery of genomes from metagenomes via a dereplication, aggregation, and scoring strategy.</title>
        <authorList>
            <person name="Sieber C.M."/>
            <person name="Probst A.J."/>
            <person name="Sharrar A."/>
            <person name="Thomas B.C."/>
            <person name="Hess M."/>
            <person name="Tringe S.G."/>
            <person name="Banfield J.F."/>
        </authorList>
    </citation>
    <scope>NUCLEOTIDE SEQUENCE [LARGE SCALE GENOMIC DNA]</scope>
    <source>
        <strain evidence="2">JGI_Cruoil_03_51_56</strain>
    </source>
</reference>
<dbReference type="SUPFAM" id="SSF52540">
    <property type="entry name" value="P-loop containing nucleoside triphosphate hydrolases"/>
    <property type="match status" value="1"/>
</dbReference>
<comment type="caution">
    <text evidence="2">The sequence shown here is derived from an EMBL/GenBank/DDBJ whole genome shotgun (WGS) entry which is preliminary data.</text>
</comment>
<evidence type="ECO:0000313" key="3">
    <source>
        <dbReference type="Proteomes" id="UP000215559"/>
    </source>
</evidence>
<evidence type="ECO:0000313" key="2">
    <source>
        <dbReference type="EMBL" id="OYD14576.1"/>
    </source>
</evidence>
<dbReference type="InterPro" id="IPR027417">
    <property type="entry name" value="P-loop_NTPase"/>
</dbReference>
<dbReference type="EMBL" id="NOZP01000150">
    <property type="protein sequence ID" value="OYD14576.1"/>
    <property type="molecule type" value="Genomic_DNA"/>
</dbReference>
<name>A0A235BQU4_UNCW3</name>
<sequence>MKSSSNGAPHRPNNGHRAPIVSHPVFGEGKVLDTRWQRTELLVKFQTGLRLWLPAKRVRMMREFDEELLVSGNVKFKALDRVQACRMIEAFRLGIVPHQDVEAFTFGREKEVGVIQSALKRLEHGKGDVYLVEGEYGTGKTHLLEYIHHRALQMGMVTTICQFDPREVSPHRPKRVYRELVHNLRFIRDGREYGFRDLLRQATDLDLSDHVFLGPVLAKLQKLDAAHIESEVFWQWIEGESTKEYATEIRSPYRVRGGQKIPALYDFSTAADFYCNIFSGISYIARQLGLKGLALLIDEAETVTHLWDIIYLTRSVNFMEGLVRTAQNDPDLKRMNSGMIHNRVKPVPYIYRDPSLLLVFATTPSPYDYAYIKLANRVHRKIELLPLENEALIDAFATLVTIYECAYPCFDISESEQKKLFRAALRCGTEGVRSFIKFCVEGLDVARIRSKRILAAK</sequence>
<dbReference type="Pfam" id="PF10923">
    <property type="entry name" value="BrxC_BrxD"/>
    <property type="match status" value="1"/>
</dbReference>
<accession>A0A235BQU4</accession>
<dbReference type="Gene3D" id="3.40.50.300">
    <property type="entry name" value="P-loop containing nucleotide triphosphate hydrolases"/>
    <property type="match status" value="1"/>
</dbReference>
<gene>
    <name evidence="2" type="ORF">CH330_08190</name>
</gene>
<dbReference type="AlphaFoldDB" id="A0A235BQU4"/>
<dbReference type="Proteomes" id="UP000215559">
    <property type="component" value="Unassembled WGS sequence"/>
</dbReference>
<protein>
    <submittedName>
        <fullName evidence="2">Uncharacterized protein</fullName>
    </submittedName>
</protein>
<feature type="region of interest" description="Disordered" evidence="1">
    <location>
        <begin position="1"/>
        <end position="20"/>
    </location>
</feature>
<proteinExistence type="predicted"/>
<evidence type="ECO:0000256" key="1">
    <source>
        <dbReference type="SAM" id="MobiDB-lite"/>
    </source>
</evidence>